<dbReference type="GO" id="GO:0004022">
    <property type="term" value="F:alcohol dehydrogenase (NAD+) activity"/>
    <property type="evidence" value="ECO:0007669"/>
    <property type="project" value="UniProtKB-UniRule"/>
</dbReference>
<dbReference type="eggNOG" id="COG1012">
    <property type="taxonomic scope" value="Bacteria"/>
</dbReference>
<dbReference type="Pfam" id="PF00465">
    <property type="entry name" value="Fe-ADH"/>
    <property type="match status" value="1"/>
</dbReference>
<keyword evidence="2 8" id="KW-0560">Oxidoreductase</keyword>
<dbReference type="SUPFAM" id="SSF53720">
    <property type="entry name" value="ALDH-like"/>
    <property type="match status" value="1"/>
</dbReference>
<dbReference type="CDD" id="cd07122">
    <property type="entry name" value="ALDH_F20_ACDH"/>
    <property type="match status" value="1"/>
</dbReference>
<feature type="domain" description="Fe-containing alcohol dehydrogenase-like C-terminal" evidence="11">
    <location>
        <begin position="642"/>
        <end position="854"/>
    </location>
</feature>
<reference evidence="12 13" key="1">
    <citation type="submission" date="2014-05" db="EMBL/GenBank/DDBJ databases">
        <title>Draft Genome Sequence of Kitasatospora cheerisanensis KCTC 2395.</title>
        <authorList>
            <person name="Nam D.H."/>
        </authorList>
    </citation>
    <scope>NUCLEOTIDE SEQUENCE [LARGE SCALE GENOMIC DNA]</scope>
    <source>
        <strain evidence="12 13">KCTC 2395</strain>
    </source>
</reference>
<dbReference type="PROSITE" id="PS00913">
    <property type="entry name" value="ADH_IRON_1"/>
    <property type="match status" value="1"/>
</dbReference>
<evidence type="ECO:0000256" key="2">
    <source>
        <dbReference type="ARBA" id="ARBA00023002"/>
    </source>
</evidence>
<dbReference type="EMBL" id="JNBY01000085">
    <property type="protein sequence ID" value="KDN85300.1"/>
    <property type="molecule type" value="Genomic_DNA"/>
</dbReference>
<dbReference type="InterPro" id="IPR016161">
    <property type="entry name" value="Ald_DH/histidinol_DH"/>
</dbReference>
<dbReference type="PANTHER" id="PTHR11496:SF83">
    <property type="entry name" value="HYDROXYACID-OXOACID TRANSHYDROGENASE, MITOCHONDRIAL"/>
    <property type="match status" value="1"/>
</dbReference>
<dbReference type="GO" id="GO:0046872">
    <property type="term" value="F:metal ion binding"/>
    <property type="evidence" value="ECO:0007669"/>
    <property type="project" value="InterPro"/>
</dbReference>
<evidence type="ECO:0000256" key="6">
    <source>
        <dbReference type="ARBA" id="ARBA00035641"/>
    </source>
</evidence>
<dbReference type="Pfam" id="PF25137">
    <property type="entry name" value="ADH_Fe_C"/>
    <property type="match status" value="1"/>
</dbReference>
<evidence type="ECO:0000259" key="9">
    <source>
        <dbReference type="Pfam" id="PF00171"/>
    </source>
</evidence>
<dbReference type="FunFam" id="3.40.50.1970:FF:000002">
    <property type="entry name" value="Aldehyde-alcohol dehydrogenase"/>
    <property type="match status" value="1"/>
</dbReference>
<keyword evidence="5" id="KW-0511">Multifunctional enzyme</keyword>
<dbReference type="PROSITE" id="PS00060">
    <property type="entry name" value="ADH_IRON_2"/>
    <property type="match status" value="1"/>
</dbReference>
<dbReference type="InterPro" id="IPR016163">
    <property type="entry name" value="Ald_DH_C"/>
</dbReference>
<dbReference type="InterPro" id="IPR034789">
    <property type="entry name" value="AAD_C"/>
</dbReference>
<dbReference type="Gene3D" id="3.40.605.10">
    <property type="entry name" value="Aldehyde Dehydrogenase, Chain A, domain 1"/>
    <property type="match status" value="1"/>
</dbReference>
<dbReference type="PIRSF" id="PIRSF000111">
    <property type="entry name" value="ALDH_ADH"/>
    <property type="match status" value="1"/>
</dbReference>
<evidence type="ECO:0000256" key="1">
    <source>
        <dbReference type="ARBA" id="ARBA00001954"/>
    </source>
</evidence>
<comment type="caution">
    <text evidence="12">The sequence shown here is derived from an EMBL/GenBank/DDBJ whole genome shotgun (WGS) entry which is preliminary data.</text>
</comment>
<evidence type="ECO:0000256" key="5">
    <source>
        <dbReference type="ARBA" id="ARBA00023268"/>
    </source>
</evidence>
<gene>
    <name evidence="12" type="ORF">KCH_28810</name>
</gene>
<dbReference type="GO" id="GO:0008774">
    <property type="term" value="F:acetaldehyde dehydrogenase (acetylating) activity"/>
    <property type="evidence" value="ECO:0007669"/>
    <property type="project" value="UniProtKB-UniRule"/>
</dbReference>
<name>A0A066Z568_9ACTN</name>
<evidence type="ECO:0000313" key="12">
    <source>
        <dbReference type="EMBL" id="KDN85300.1"/>
    </source>
</evidence>
<sequence length="861" mass="92286">MDALVANGHKALQEYAGLTQERVDRIVKKASLAALAAHTRLAVLAVEETGRGVFEDKAVKNVFACEHVAHSMAGMRTVGVISRDDLDGIVEIAEPVGVVAALTPVTNPTSTVVFKALIALKTRNPIVFAFHPAAQRCSAEAARIVRDAAVAAGAPAHCVQWVDRPSMAATQALMAHDGVATILATGGNSMVRAAYSCGKPALGVGAGNVPAYVERSADLKRAVNDIVLSKTFDNGMICASEQAVILDEEVYGAALAEFRQLKAHLADAEQKALLERHLFGVAAGANCAGARLNPDVVGQSAAELARAAGFEVPEDTSVILVEVAGVGEEEPLTREKLCPVLAVLRAGSRAQGVKLAAEMVEFNGLGHSAAVHTEDAAFAEEFGAGVRACRIIWNAPSSQGGIGDVYNAFLPSLTLGCGSWGRTSVSGNVSALHLINVKRIGRRNNNLQWFKVPPKIFFERNSLSYLADMRGVRRVVVVTDRTMVEIGHLERVREVLRRRPDPVEVRVVDFVEPNPSIATVEKGAELMRGFRPDTVVALGGGSPMDAAKVMWLMYEHPEVDFADLKEKFFDIRKRAFTFPDLGEKAKLVCVPTTSGTGSEVTPFAVITDPETGQKFPLADYALTPTVAIVDPALTTDLPPEVTADSGFDALTHCIETYVSVYANDFTDGLALQGIRLVFENLAAAVHDGPRDQVARERMHNAGTIAGMAFGSAFLGVVHAMAHTLGATFHVAHGRTNALLLPHVIRWNGSAPAKVTSWPKYRSYVAPERYRQIARTLGLPADTPEQGVESLALAVEELRDRVGIPRSFKEAGVDEAAFLAALGQQAMNAYEDQCAPANPRMPMLRDMELLMTRAYYGDDRAV</sequence>
<comment type="similarity">
    <text evidence="6 8">In the N-terminal section; belongs to the aldehyde dehydrogenase family.</text>
</comment>
<dbReference type="Gene3D" id="3.40.50.1970">
    <property type="match status" value="1"/>
</dbReference>
<keyword evidence="4" id="KW-0520">NAD</keyword>
<evidence type="ECO:0000259" key="10">
    <source>
        <dbReference type="Pfam" id="PF00465"/>
    </source>
</evidence>
<dbReference type="OrthoDB" id="323926at2"/>
<dbReference type="Pfam" id="PF00171">
    <property type="entry name" value="Aldedh"/>
    <property type="match status" value="1"/>
</dbReference>
<dbReference type="HOGENOM" id="CLU_007207_1_0_11"/>
<feature type="domain" description="Alcohol dehydrogenase iron-type/glycerol dehydrogenase GldA" evidence="10">
    <location>
        <begin position="453"/>
        <end position="631"/>
    </location>
</feature>
<dbReference type="InterPro" id="IPR018211">
    <property type="entry name" value="ADH_Fe_CS"/>
</dbReference>
<dbReference type="Gene3D" id="1.20.1090.10">
    <property type="entry name" value="Dehydroquinate synthase-like - alpha domain"/>
    <property type="match status" value="1"/>
</dbReference>
<evidence type="ECO:0000313" key="13">
    <source>
        <dbReference type="Proteomes" id="UP000027178"/>
    </source>
</evidence>
<accession>A0A066Z568</accession>
<dbReference type="SUPFAM" id="SSF56796">
    <property type="entry name" value="Dehydroquinate synthase-like"/>
    <property type="match status" value="1"/>
</dbReference>
<keyword evidence="3" id="KW-0408">Iron</keyword>
<dbReference type="NCBIfam" id="NF010378">
    <property type="entry name" value="PRK13805.1"/>
    <property type="match status" value="1"/>
</dbReference>
<evidence type="ECO:0000256" key="8">
    <source>
        <dbReference type="PIRNR" id="PIRNR000111"/>
    </source>
</evidence>
<comment type="similarity">
    <text evidence="7 8">In the C-terminal section; belongs to the iron-containing alcohol dehydrogenase family.</text>
</comment>
<dbReference type="PATRIC" id="fig|1348663.4.peg.2775"/>
<dbReference type="InterPro" id="IPR056798">
    <property type="entry name" value="ADH_Fe_C"/>
</dbReference>
<feature type="domain" description="Aldehyde dehydrogenase" evidence="9">
    <location>
        <begin position="2"/>
        <end position="397"/>
    </location>
</feature>
<keyword evidence="13" id="KW-1185">Reference proteome</keyword>
<evidence type="ECO:0000256" key="7">
    <source>
        <dbReference type="ARBA" id="ARBA00035645"/>
    </source>
</evidence>
<dbReference type="InterPro" id="IPR015590">
    <property type="entry name" value="Aldehyde_DH_dom"/>
</dbReference>
<dbReference type="eggNOG" id="COG1454">
    <property type="taxonomic scope" value="Bacteria"/>
</dbReference>
<organism evidence="12 13">
    <name type="scientific">Kitasatospora cheerisanensis KCTC 2395</name>
    <dbReference type="NCBI Taxonomy" id="1348663"/>
    <lineage>
        <taxon>Bacteria</taxon>
        <taxon>Bacillati</taxon>
        <taxon>Actinomycetota</taxon>
        <taxon>Actinomycetes</taxon>
        <taxon>Kitasatosporales</taxon>
        <taxon>Streptomycetaceae</taxon>
        <taxon>Kitasatospora</taxon>
    </lineage>
</organism>
<proteinExistence type="inferred from homology"/>
<dbReference type="PANTHER" id="PTHR11496">
    <property type="entry name" value="ALCOHOL DEHYDROGENASE"/>
    <property type="match status" value="1"/>
</dbReference>
<evidence type="ECO:0000256" key="3">
    <source>
        <dbReference type="ARBA" id="ARBA00023004"/>
    </source>
</evidence>
<dbReference type="AlphaFoldDB" id="A0A066Z568"/>
<dbReference type="InterPro" id="IPR039697">
    <property type="entry name" value="Alcohol_dehydrogenase_Fe"/>
</dbReference>
<evidence type="ECO:0000259" key="11">
    <source>
        <dbReference type="Pfam" id="PF25137"/>
    </source>
</evidence>
<comment type="cofactor">
    <cofactor evidence="1">
        <name>Fe(2+)</name>
        <dbReference type="ChEBI" id="CHEBI:29033"/>
    </cofactor>
</comment>
<dbReference type="FunFam" id="1.20.1090.10:FF:000001">
    <property type="entry name" value="Aldehyde-alcohol dehydrogenase"/>
    <property type="match status" value="1"/>
</dbReference>
<evidence type="ECO:0000256" key="4">
    <source>
        <dbReference type="ARBA" id="ARBA00023027"/>
    </source>
</evidence>
<dbReference type="RefSeq" id="WP_051653037.1">
    <property type="nucleotide sequence ID" value="NZ_KK853997.1"/>
</dbReference>
<dbReference type="Gene3D" id="3.40.309.10">
    <property type="entry name" value="Aldehyde Dehydrogenase, Chain A, domain 2"/>
    <property type="match status" value="1"/>
</dbReference>
<dbReference type="Proteomes" id="UP000027178">
    <property type="component" value="Unassembled WGS sequence"/>
</dbReference>
<dbReference type="CDD" id="cd08178">
    <property type="entry name" value="AAD_C"/>
    <property type="match status" value="1"/>
</dbReference>
<dbReference type="GO" id="GO:0006066">
    <property type="term" value="P:alcohol metabolic process"/>
    <property type="evidence" value="ECO:0007669"/>
    <property type="project" value="InterPro"/>
</dbReference>
<dbReference type="InterPro" id="IPR016162">
    <property type="entry name" value="Ald_DH_N"/>
</dbReference>
<dbReference type="InterPro" id="IPR001670">
    <property type="entry name" value="ADH_Fe/GldA"/>
</dbReference>
<dbReference type="GO" id="GO:0015976">
    <property type="term" value="P:carbon utilization"/>
    <property type="evidence" value="ECO:0007669"/>
    <property type="project" value="InterPro"/>
</dbReference>
<protein>
    <recommendedName>
        <fullName evidence="8">Aldehyde-alcohol dehydrogenase</fullName>
    </recommendedName>
</protein>
<dbReference type="InterPro" id="IPR012079">
    <property type="entry name" value="Bifunc_Ald-ADH"/>
</dbReference>